<dbReference type="InterPro" id="IPR037079">
    <property type="entry name" value="AF2212/PG0164-like_sf"/>
</dbReference>
<dbReference type="Gene3D" id="2.40.30.100">
    <property type="entry name" value="AF2212/PG0164-like"/>
    <property type="match status" value="1"/>
</dbReference>
<sequence>MKTYTFEAEIKKIEGKDATYIDIPFDVEKEFSAKRVKVLVKFENEQYRGSIVNMGLACYIIGITKEIRNKIDKTYGDIIKVELQKDEEERIVIVPEEFKVKLSNNKVANDFYESLSYSYKRKYIQWLTSAKKEETKVKRMEEAIVKLENKIKI</sequence>
<dbReference type="HOGENOM" id="CLU_133235_1_0_9"/>
<accession>A0A0D1BWJ9</accession>
<dbReference type="Pfam" id="PF13376">
    <property type="entry name" value="OmdA"/>
    <property type="match status" value="1"/>
</dbReference>
<reference evidence="1 2" key="1">
    <citation type="submission" date="2014-06" db="EMBL/GenBank/DDBJ databases">
        <title>Genome characterization of distinct group I Clostridium botulinum lineages.</title>
        <authorList>
            <person name="Giordani F."/>
            <person name="Anselmo A."/>
            <person name="Fillo S."/>
            <person name="Palozzi A.M."/>
            <person name="Fortunato A."/>
            <person name="Gentile B."/>
            <person name="Ciammaruconi A."/>
            <person name="Anniballi F."/>
            <person name="De Medici D."/>
            <person name="Lista F."/>
        </authorList>
    </citation>
    <scope>NUCLEOTIDE SEQUENCE [LARGE SCALE GENOMIC DNA]</scope>
    <source>
        <strain evidence="1 2">B2 450</strain>
    </source>
</reference>
<evidence type="ECO:0000313" key="1">
    <source>
        <dbReference type="EMBL" id="KIS23181.1"/>
    </source>
</evidence>
<dbReference type="InterPro" id="IPR015018">
    <property type="entry name" value="DUF1905"/>
</dbReference>
<dbReference type="Pfam" id="PF08922">
    <property type="entry name" value="DUF1905"/>
    <property type="match status" value="1"/>
</dbReference>
<dbReference type="PATRIC" id="fig|1379739.3.peg.1557"/>
<dbReference type="SUPFAM" id="SSF141694">
    <property type="entry name" value="AF2212/PG0164-like"/>
    <property type="match status" value="1"/>
</dbReference>
<name>A0A0D1BWJ9_CLOBO</name>
<gene>
    <name evidence="1" type="ORF">N495_06135</name>
</gene>
<organism evidence="1 2">
    <name type="scientific">Clostridium botulinum B2 450</name>
    <dbReference type="NCBI Taxonomy" id="1379739"/>
    <lineage>
        <taxon>Bacteria</taxon>
        <taxon>Bacillati</taxon>
        <taxon>Bacillota</taxon>
        <taxon>Clostridia</taxon>
        <taxon>Eubacteriales</taxon>
        <taxon>Clostridiaceae</taxon>
        <taxon>Clostridium</taxon>
    </lineage>
</organism>
<proteinExistence type="predicted"/>
<dbReference type="RefSeq" id="WP_043031751.1">
    <property type="nucleotide sequence ID" value="NZ_JXSU01000007.1"/>
</dbReference>
<dbReference type="AlphaFoldDB" id="A0A0D1BWJ9"/>
<protein>
    <submittedName>
        <fullName evidence="1">Antitermination protein NusB</fullName>
    </submittedName>
</protein>
<comment type="caution">
    <text evidence="1">The sequence shown here is derived from an EMBL/GenBank/DDBJ whole genome shotgun (WGS) entry which is preliminary data.</text>
</comment>
<dbReference type="OrthoDB" id="9800461at2"/>
<dbReference type="EMBL" id="JXSU01000007">
    <property type="protein sequence ID" value="KIS23181.1"/>
    <property type="molecule type" value="Genomic_DNA"/>
</dbReference>
<dbReference type="Proteomes" id="UP000032250">
    <property type="component" value="Unassembled WGS sequence"/>
</dbReference>
<evidence type="ECO:0000313" key="2">
    <source>
        <dbReference type="Proteomes" id="UP000032250"/>
    </source>
</evidence>